<dbReference type="SMART" id="SM00065">
    <property type="entry name" value="GAF"/>
    <property type="match status" value="2"/>
</dbReference>
<evidence type="ECO:0000259" key="3">
    <source>
        <dbReference type="PROSITE" id="PS50113"/>
    </source>
</evidence>
<evidence type="ECO:0000313" key="6">
    <source>
        <dbReference type="Proteomes" id="UP000321261"/>
    </source>
</evidence>
<dbReference type="Proteomes" id="UP000321261">
    <property type="component" value="Unassembled WGS sequence"/>
</dbReference>
<dbReference type="Gene3D" id="3.30.450.40">
    <property type="match status" value="3"/>
</dbReference>
<organism evidence="5 6">
    <name type="scientific">Pseudonocardia hierapolitana</name>
    <dbReference type="NCBI Taxonomy" id="1128676"/>
    <lineage>
        <taxon>Bacteria</taxon>
        <taxon>Bacillati</taxon>
        <taxon>Actinomycetota</taxon>
        <taxon>Actinomycetes</taxon>
        <taxon>Pseudonocardiales</taxon>
        <taxon>Pseudonocardiaceae</taxon>
        <taxon>Pseudonocardia</taxon>
    </lineage>
</organism>
<dbReference type="Pfam" id="PF13492">
    <property type="entry name" value="GAF_3"/>
    <property type="match status" value="1"/>
</dbReference>
<feature type="domain" description="PAC" evidence="3">
    <location>
        <begin position="437"/>
        <end position="489"/>
    </location>
</feature>
<keyword evidence="1" id="KW-0378">Hydrolase</keyword>
<dbReference type="InterPro" id="IPR000700">
    <property type="entry name" value="PAS-assoc_C"/>
</dbReference>
<dbReference type="CDD" id="cd00130">
    <property type="entry name" value="PAS"/>
    <property type="match status" value="2"/>
</dbReference>
<dbReference type="CDD" id="cd07043">
    <property type="entry name" value="STAS_anti-anti-sigma_factors"/>
    <property type="match status" value="1"/>
</dbReference>
<dbReference type="InterPro" id="IPR002645">
    <property type="entry name" value="STAS_dom"/>
</dbReference>
<reference evidence="5 6" key="1">
    <citation type="submission" date="2019-06" db="EMBL/GenBank/DDBJ databases">
        <title>Sequencing the genomes of 1000 actinobacteria strains.</title>
        <authorList>
            <person name="Klenk H.-P."/>
        </authorList>
    </citation>
    <scope>NUCLEOTIDE SEQUENCE [LARGE SCALE GENOMIC DNA]</scope>
    <source>
        <strain evidence="5 6">DSM 45671</strain>
    </source>
</reference>
<dbReference type="InterPro" id="IPR000014">
    <property type="entry name" value="PAS"/>
</dbReference>
<dbReference type="Pfam" id="PF08447">
    <property type="entry name" value="PAS_3"/>
    <property type="match status" value="2"/>
</dbReference>
<dbReference type="Gene3D" id="3.30.565.10">
    <property type="entry name" value="Histidine kinase-like ATPase, C-terminal domain"/>
    <property type="match status" value="1"/>
</dbReference>
<gene>
    <name evidence="5" type="ORF">FHX44_117286</name>
</gene>
<dbReference type="SUPFAM" id="SSF81606">
    <property type="entry name" value="PP2C-like"/>
    <property type="match status" value="1"/>
</dbReference>
<dbReference type="InterPro" id="IPR001610">
    <property type="entry name" value="PAC"/>
</dbReference>
<dbReference type="InterPro" id="IPR001932">
    <property type="entry name" value="PPM-type_phosphatase-like_dom"/>
</dbReference>
<dbReference type="RefSeq" id="WP_147259863.1">
    <property type="nucleotide sequence ID" value="NZ_VIWU01000001.1"/>
</dbReference>
<dbReference type="PROSITE" id="PS50113">
    <property type="entry name" value="PAC"/>
    <property type="match status" value="2"/>
</dbReference>
<dbReference type="InterPro" id="IPR036890">
    <property type="entry name" value="HATPase_C_sf"/>
</dbReference>
<feature type="domain" description="PAC" evidence="3">
    <location>
        <begin position="583"/>
        <end position="635"/>
    </location>
</feature>
<dbReference type="InterPro" id="IPR058548">
    <property type="entry name" value="MlaB-like_STAS"/>
</dbReference>
<name>A0A561T2K8_9PSEU</name>
<dbReference type="SUPFAM" id="SSF55874">
    <property type="entry name" value="ATPase domain of HSP90 chaperone/DNA topoisomerase II/histidine kinase"/>
    <property type="match status" value="1"/>
</dbReference>
<dbReference type="Gene3D" id="3.60.40.10">
    <property type="entry name" value="PPM-type phosphatase domain"/>
    <property type="match status" value="1"/>
</dbReference>
<dbReference type="SUPFAM" id="SSF55781">
    <property type="entry name" value="GAF domain-like"/>
    <property type="match status" value="3"/>
</dbReference>
<dbReference type="PROSITE" id="PS50112">
    <property type="entry name" value="PAS"/>
    <property type="match status" value="1"/>
</dbReference>
<accession>A0A561T2K8</accession>
<evidence type="ECO:0000259" key="4">
    <source>
        <dbReference type="PROSITE" id="PS50801"/>
    </source>
</evidence>
<dbReference type="PANTHER" id="PTHR43156">
    <property type="entry name" value="STAGE II SPORULATION PROTEIN E-RELATED"/>
    <property type="match status" value="1"/>
</dbReference>
<dbReference type="PANTHER" id="PTHR43156:SF2">
    <property type="entry name" value="STAGE II SPORULATION PROTEIN E"/>
    <property type="match status" value="1"/>
</dbReference>
<dbReference type="SMART" id="SM00091">
    <property type="entry name" value="PAS"/>
    <property type="match status" value="2"/>
</dbReference>
<dbReference type="InterPro" id="IPR003594">
    <property type="entry name" value="HATPase_dom"/>
</dbReference>
<feature type="domain" description="STAS" evidence="4">
    <location>
        <begin position="1375"/>
        <end position="1473"/>
    </location>
</feature>
<keyword evidence="6" id="KW-1185">Reference proteome</keyword>
<proteinExistence type="predicted"/>
<dbReference type="InterPro" id="IPR035965">
    <property type="entry name" value="PAS-like_dom_sf"/>
</dbReference>
<dbReference type="InterPro" id="IPR036457">
    <property type="entry name" value="PPM-type-like_dom_sf"/>
</dbReference>
<dbReference type="OrthoDB" id="163538at2"/>
<dbReference type="GO" id="GO:0016791">
    <property type="term" value="F:phosphatase activity"/>
    <property type="evidence" value="ECO:0007669"/>
    <property type="project" value="TreeGrafter"/>
</dbReference>
<dbReference type="NCBIfam" id="TIGR00229">
    <property type="entry name" value="sensory_box"/>
    <property type="match status" value="2"/>
</dbReference>
<dbReference type="Pfam" id="PF07228">
    <property type="entry name" value="SpoIIE"/>
    <property type="match status" value="1"/>
</dbReference>
<dbReference type="Pfam" id="PF13466">
    <property type="entry name" value="STAS_2"/>
    <property type="match status" value="1"/>
</dbReference>
<dbReference type="InterPro" id="IPR003018">
    <property type="entry name" value="GAF"/>
</dbReference>
<dbReference type="SMART" id="SM00331">
    <property type="entry name" value="PP2C_SIG"/>
    <property type="match status" value="1"/>
</dbReference>
<feature type="domain" description="PAS" evidence="2">
    <location>
        <begin position="364"/>
        <end position="434"/>
    </location>
</feature>
<dbReference type="Pfam" id="PF13185">
    <property type="entry name" value="GAF_2"/>
    <property type="match status" value="1"/>
</dbReference>
<dbReference type="InterPro" id="IPR029016">
    <property type="entry name" value="GAF-like_dom_sf"/>
</dbReference>
<dbReference type="EMBL" id="VIWU01000001">
    <property type="protein sequence ID" value="TWF81343.1"/>
    <property type="molecule type" value="Genomic_DNA"/>
</dbReference>
<dbReference type="SUPFAM" id="SSF55785">
    <property type="entry name" value="PYP-like sensor domain (PAS domain)"/>
    <property type="match status" value="3"/>
</dbReference>
<comment type="caution">
    <text evidence="5">The sequence shown here is derived from an EMBL/GenBank/DDBJ whole genome shotgun (WGS) entry which is preliminary data.</text>
</comment>
<dbReference type="Pfam" id="PF13581">
    <property type="entry name" value="HATPase_c_2"/>
    <property type="match status" value="1"/>
</dbReference>
<dbReference type="SUPFAM" id="SSF52091">
    <property type="entry name" value="SpoIIaa-like"/>
    <property type="match status" value="1"/>
</dbReference>
<evidence type="ECO:0000256" key="1">
    <source>
        <dbReference type="ARBA" id="ARBA00022801"/>
    </source>
</evidence>
<dbReference type="InterPro" id="IPR036513">
    <property type="entry name" value="STAS_dom_sf"/>
</dbReference>
<dbReference type="InterPro" id="IPR013655">
    <property type="entry name" value="PAS_fold_3"/>
</dbReference>
<sequence>MTAARALPFLAAGGELGRLIGDRDWAAGPLGPPSTWPGPIRVATGIVLQSPQPMLVWVGPQLVALYNDAFAALAGRAHPGALGRPGAIGFADVWPVVGPAVTRVLETGIGVHVDEQPLVLQRGDSPEETYWTLTHSPVRGEDGEVFAVLTSTTETTARVVADRRQEMLRALGDLSPVRLAPAGHAIERVAVAALDVLARNPQDIPFAAVCRPGPDGSGEPTTGEPELQVATAHGLPDGLPPLTAPDGSGSALALALRTGEQVVVRGLRDGFPGAFPAGNALGPLSPDAAVVLPLGAGAPTGVLVLGVNPYRPLDDDQLAFLRAVENQVSAALADASALDGVLDAARHDGHAPSDEALGKALFQERERYRTLVTQAPVGIWVADRRGTTTFVNDQIAQLWGRPAADLLGAGWTDQLHPDDRADAAAGWAAAVRHGTVWESTYRIVATDGTVRDVRTSARPLRDPAGEITGFLATTADITEERRAEQIRRDVATEHAARKASEAAAARLRAMVQGLAAIVWEADWRPESGGLRFTFVSDRAEELLGHPAARWCDDPDFWPAIIHPDDRDEVIAYAHERTAAGVDHDLTYRAVAIDGRVMWLHQVVHVVTGPDGAPVAAQGLTVDVTEQKRAERSAALLADTGRLVTQDGSAEERLGDLARLVVHELGDAAVVALVGPDGLLHRAAVAHEHPAVTEVLRSLSATRLPPDLAEALAPGLPIVVPVTAELVRSAVEDDASAAARIALRASNALVVPLVVGDQVAGVLAFVNFGTGRYYHHAELDLAAELGRRASMMLTSDRRRTRERRLQQVSADLASAGSVLEAARLLVARLPDFLGASAVSVYLADPDRGLRLVHAAGYAEPVLGSYSVMRLDDPVPIAAAARTGEPVWIRNREEWARTWPTLLDKAVAGNRHAAAALPLAAVGRIVGAIGLSFPTERTFPADERDFVLALVAQAAPAFERAAAADERRVIAETLQKSLLPPTLPRLDRLPLASRYLPGARGSQAGGDWYDVLPLDAGRVAIAVGDVVGQGARAAAIMGQLRSALSGYLLEGHEPEQALERLDRFAGRVPGATGSTVACLVLDPETGELVWARAGHPPPLVAGPNGCRRLDDATGTVLGVRARPPYAVGTATITPGESIVLYTDGLVERRGELIDEGIDRLAAIAARHHALAPEALTDELLTGALAGSHSDGGPNGGPDPADDVALIVARLVPAPLRLVLPAEAAVLRELRAAVLAWASATAIEDDDLYDLQLAVGEAAANAVEHAYRGRAPGPMSVELARDPEGGIDAHVRDEGSWRPIPQEKGYRGRGLELIRDVSSGMRLHHGPEGTEVRFTLPPSGAPAAPARAAPAAPVTPVPPGPAALRLAGGTEDGGPGAVEIRGELDLAGVRGVGDELLACADAGGALTVDLRATTYLASAGVALLVEADRRVRAAGGRLRVLVAPGDVVRRALTLSGVDGLLEVVADEGGPSRAVDG</sequence>
<dbReference type="InterPro" id="IPR052016">
    <property type="entry name" value="Bact_Sigma-Reg"/>
</dbReference>
<dbReference type="CDD" id="cd16936">
    <property type="entry name" value="HATPase_RsbW-like"/>
    <property type="match status" value="1"/>
</dbReference>
<dbReference type="Gene3D" id="3.30.750.24">
    <property type="entry name" value="STAS domain"/>
    <property type="match status" value="1"/>
</dbReference>
<dbReference type="Gene3D" id="3.30.450.20">
    <property type="entry name" value="PAS domain"/>
    <property type="match status" value="3"/>
</dbReference>
<evidence type="ECO:0000313" key="5">
    <source>
        <dbReference type="EMBL" id="TWF81343.1"/>
    </source>
</evidence>
<protein>
    <submittedName>
        <fullName evidence="5">Anti-anti-sigma factor</fullName>
    </submittedName>
</protein>
<evidence type="ECO:0000259" key="2">
    <source>
        <dbReference type="PROSITE" id="PS50112"/>
    </source>
</evidence>
<dbReference type="SMART" id="SM00086">
    <property type="entry name" value="PAC"/>
    <property type="match status" value="2"/>
</dbReference>
<dbReference type="PROSITE" id="PS50801">
    <property type="entry name" value="STAS"/>
    <property type="match status" value="1"/>
</dbReference>